<dbReference type="AlphaFoldDB" id="A0A0M9BP16"/>
<dbReference type="Proteomes" id="UP000037688">
    <property type="component" value="Unassembled WGS sequence"/>
</dbReference>
<dbReference type="SUPFAM" id="SSF56601">
    <property type="entry name" value="beta-lactamase/transpeptidase-like"/>
    <property type="match status" value="1"/>
</dbReference>
<proteinExistence type="predicted"/>
<keyword evidence="3" id="KW-1185">Reference proteome</keyword>
<evidence type="ECO:0000259" key="1">
    <source>
        <dbReference type="Pfam" id="PF00144"/>
    </source>
</evidence>
<feature type="domain" description="Beta-lactamase-related" evidence="1">
    <location>
        <begin position="21"/>
        <end position="309"/>
    </location>
</feature>
<dbReference type="Gene3D" id="3.40.710.10">
    <property type="entry name" value="DD-peptidase/beta-lactamase superfamily"/>
    <property type="match status" value="1"/>
</dbReference>
<dbReference type="PATRIC" id="fig|1705561.3.peg.2898"/>
<organism evidence="2 3">
    <name type="scientific">Paenibacillus xylanivorans</name>
    <dbReference type="NCBI Taxonomy" id="1705561"/>
    <lineage>
        <taxon>Bacteria</taxon>
        <taxon>Bacillati</taxon>
        <taxon>Bacillota</taxon>
        <taxon>Bacilli</taxon>
        <taxon>Bacillales</taxon>
        <taxon>Paenibacillaceae</taxon>
        <taxon>Paenibacillus</taxon>
    </lineage>
</organism>
<dbReference type="RefSeq" id="WP_053781511.1">
    <property type="nucleotide sequence ID" value="NZ_LITU01000059.1"/>
</dbReference>
<dbReference type="PANTHER" id="PTHR43283:SF7">
    <property type="entry name" value="BETA-LACTAMASE-RELATED DOMAIN-CONTAINING PROTEIN"/>
    <property type="match status" value="1"/>
</dbReference>
<sequence>MNKRITDFESLIKTDYGNIAGIVVMHGGEKVYEGYFDGYTADDTIHIASVTKSVVSALIGIAIDKGYIESIEQKVLEFFPDYTVKRGEKTIQNVTIKNMLTMTAPYKYKSEPYTKVYTSDDWTKAALDLLGGKSGLGGFKYSTIGIQILSGILTNATGQSVLDFATENLFEPLGIKAPHNAIVNCKEEYFAFLKDRYVRGWVVDPTGTNTAGWGLTLTPRDMAKIGQLYLNGGFWNGKQFLSSQWIENSTKENSRWGELPYGYLWWIVDNKEHGSYTALGDGGNAIFVNTEKKMVIAIASRFMPRAKNRIELIEKHIVPLFKDNQFVARQQSRHGEPDQM</sequence>
<accession>A0A0M9BP16</accession>
<gene>
    <name evidence="2" type="ORF">AMS66_14825</name>
</gene>
<dbReference type="PANTHER" id="PTHR43283">
    <property type="entry name" value="BETA-LACTAMASE-RELATED"/>
    <property type="match status" value="1"/>
</dbReference>
<reference evidence="2 3" key="1">
    <citation type="submission" date="2015-08" db="EMBL/GenBank/DDBJ databases">
        <title>Draft genome sequence of cellulolytic and xylanolytic Paenibacillus sp. A59, isolated from a decaying forest soil from Patagonia, Argentina.</title>
        <authorList>
            <person name="Ghio S."/>
            <person name="Caceres A.M."/>
            <person name="Talia P."/>
            <person name="Grasso D."/>
            <person name="Campos E."/>
        </authorList>
    </citation>
    <scope>NUCLEOTIDE SEQUENCE [LARGE SCALE GENOMIC DNA]</scope>
    <source>
        <strain evidence="2 3">A59</strain>
    </source>
</reference>
<dbReference type="InterPro" id="IPR001466">
    <property type="entry name" value="Beta-lactam-related"/>
</dbReference>
<evidence type="ECO:0000313" key="2">
    <source>
        <dbReference type="EMBL" id="KOY15899.1"/>
    </source>
</evidence>
<name>A0A0M9BP16_9BACL</name>
<dbReference type="InterPro" id="IPR012338">
    <property type="entry name" value="Beta-lactam/transpept-like"/>
</dbReference>
<dbReference type="EMBL" id="LITU01000059">
    <property type="protein sequence ID" value="KOY15899.1"/>
    <property type="molecule type" value="Genomic_DNA"/>
</dbReference>
<comment type="caution">
    <text evidence="2">The sequence shown here is derived from an EMBL/GenBank/DDBJ whole genome shotgun (WGS) entry which is preliminary data.</text>
</comment>
<dbReference type="OrthoDB" id="9773047at2"/>
<evidence type="ECO:0000313" key="3">
    <source>
        <dbReference type="Proteomes" id="UP000037688"/>
    </source>
</evidence>
<dbReference type="Pfam" id="PF00144">
    <property type="entry name" value="Beta-lactamase"/>
    <property type="match status" value="1"/>
</dbReference>
<protein>
    <submittedName>
        <fullName evidence="2">Beta-lactamase</fullName>
    </submittedName>
</protein>
<dbReference type="InterPro" id="IPR050789">
    <property type="entry name" value="Diverse_Enzym_Activities"/>
</dbReference>